<keyword evidence="1" id="KW-1133">Transmembrane helix</keyword>
<feature type="transmembrane region" description="Helical" evidence="1">
    <location>
        <begin position="7"/>
        <end position="26"/>
    </location>
</feature>
<dbReference type="AlphaFoldDB" id="A0AA95GM48"/>
<keyword evidence="1" id="KW-0812">Transmembrane</keyword>
<organism evidence="2 3">
    <name type="scientific">Arsenophonus nasoniae</name>
    <name type="common">son-killer infecting Nasonia vitripennis</name>
    <dbReference type="NCBI Taxonomy" id="638"/>
    <lineage>
        <taxon>Bacteria</taxon>
        <taxon>Pseudomonadati</taxon>
        <taxon>Pseudomonadota</taxon>
        <taxon>Gammaproteobacteria</taxon>
        <taxon>Enterobacterales</taxon>
        <taxon>Morganellaceae</taxon>
        <taxon>Arsenophonus</taxon>
    </lineage>
</organism>
<gene>
    <name evidence="2" type="ORF">QE210_17045</name>
</gene>
<name>A0AA95GM48_9GAMM</name>
<evidence type="ECO:0000256" key="1">
    <source>
        <dbReference type="SAM" id="Phobius"/>
    </source>
</evidence>
<dbReference type="EMBL" id="CP123504">
    <property type="protein sequence ID" value="WGM01482.1"/>
    <property type="molecule type" value="Genomic_DNA"/>
</dbReference>
<accession>A0AA95GM48</accession>
<evidence type="ECO:0000313" key="2">
    <source>
        <dbReference type="EMBL" id="WGM01482.1"/>
    </source>
</evidence>
<sequence length="570" mass="64472">MRWLKNLILTLVVLIIFIYLIIQTQWGAKQLSDILSKYTLYDVKIGVISHHLTKPGEIVLQDIAIHNKQNNFKLNAKQIIFELQWQKIVTGSWLHRLIVTEGELTLPSSRQTFPFNSKILQLENMNVSYRIGNIGLSASNMTGGITPWQPTAHNPFGEGNFQFTTDQFEINNVHLTTLLVKGNYKTNFLFIDELSAYLNNGVINANTIQYTDQALTLAKLMLTNTGWQFSSSLSQIAHKLQDIKKLNIKELNLAGTHFEGKDWAIAGLSGKVNNIVLSAGHWNSSNSEISLNIDELIYKNQQISQLMADITFTNDILHFNRLAGYYDKGLFNIEANWHTKQQSINIINAQLAGIRYQLADDWFNFFQTPVPNWLTSLHITNFKLTNSLLMDVNVNFPFELTNVNGYLTNMDLIKQKKWRLWQGKGNFTASSGTLNRITLRQPYIQILPNSDLSLKVELNTNIENGLVKLTTNIQQQANDGAFSLSSNGINVDLAILNQWGWKNLPIQTLADFNFILTGKLLAKPITQTLTGELSYQTLSGEKKAYSMIKGEITAQSDNQIPLTTANEEKS</sequence>
<proteinExistence type="predicted"/>
<evidence type="ECO:0008006" key="4">
    <source>
        <dbReference type="Google" id="ProtNLM"/>
    </source>
</evidence>
<dbReference type="RefSeq" id="WP_280624975.1">
    <property type="nucleotide sequence ID" value="NZ_CP123504.1"/>
</dbReference>
<keyword evidence="1" id="KW-0472">Membrane</keyword>
<evidence type="ECO:0000313" key="3">
    <source>
        <dbReference type="Proteomes" id="UP001177595"/>
    </source>
</evidence>
<reference evidence="2" key="1">
    <citation type="submission" date="2023-04" db="EMBL/GenBank/DDBJ databases">
        <title>Genome dynamics across the evolutionary transition to endosymbiosis.</title>
        <authorList>
            <person name="Siozios S."/>
            <person name="Nadal-Jimenez P."/>
            <person name="Azagi T."/>
            <person name="Sprong H."/>
            <person name="Frost C.L."/>
            <person name="Parratt S.R."/>
            <person name="Taylor G."/>
            <person name="Brettell L."/>
            <person name="Lew K.C."/>
            <person name="Croft L."/>
            <person name="King K.C."/>
            <person name="Brockhurst M.A."/>
            <person name="Hypsa V."/>
            <person name="Novakova E."/>
            <person name="Darby A.C."/>
            <person name="Hurst G.D.D."/>
        </authorList>
    </citation>
    <scope>NUCLEOTIDE SEQUENCE</scope>
    <source>
        <strain evidence="2">APv</strain>
    </source>
</reference>
<dbReference type="Proteomes" id="UP001177595">
    <property type="component" value="Chromosome"/>
</dbReference>
<protein>
    <recommendedName>
        <fullName evidence="4">AsmA family protein</fullName>
    </recommendedName>
</protein>